<accession>A0A397WNP2</accession>
<reference evidence="7 8" key="1">
    <citation type="journal article" date="2018" name="Syst. Appl. Microbiol.">
        <title>A new symbiotic nanoarchaeote (Candidatus Nanoclepta minutus) and its host (Zestosphaera tikiterensis gen. nov., sp. nov.) from a New Zealand hot spring.</title>
        <authorList>
            <person name="St John E."/>
            <person name="Liu Y."/>
            <person name="Podar M."/>
            <person name="Stott M.B."/>
            <person name="Meneghin J."/>
            <person name="Chen Z."/>
            <person name="Lagutin K."/>
            <person name="Mitchell K."/>
            <person name="Reysenbach A.L."/>
        </authorList>
    </citation>
    <scope>NUCLEOTIDE SEQUENCE [LARGE SCALE GENOMIC DNA]</scope>
    <source>
        <strain evidence="7">NZ3</strain>
    </source>
</reference>
<keyword evidence="6" id="KW-0378">Hydrolase</keyword>
<sequence>MEVTKNLILYDDFDKLESIGGVDLGYKEDSAKVVYVVLDKNLSIKKKYVFIEKVNFPYIPSFLAFREGEPIIKTFDRIDEEIDVLFVNGVGIAHPVRVGLATWVGYKLNIPTIGITKSLLYGKLVDDKIVDEKTGEILGYVIRKFGREVYVSPGYRVSLDTSKQLSEKFWIRGRYPEPIRLADEISKKVTL</sequence>
<dbReference type="PANTHER" id="PTHR28511">
    <property type="entry name" value="ENDONUCLEASE V"/>
    <property type="match status" value="1"/>
</dbReference>
<dbReference type="Gene3D" id="3.30.2170.10">
    <property type="entry name" value="archaeoglobus fulgidus dsm 4304 superfamily"/>
    <property type="match status" value="1"/>
</dbReference>
<comment type="caution">
    <text evidence="7">The sequence shown here is derived from an EMBL/GenBank/DDBJ whole genome shotgun (WGS) entry which is preliminary data.</text>
</comment>
<dbReference type="Pfam" id="PF04493">
    <property type="entry name" value="Endonuclease_5"/>
    <property type="match status" value="1"/>
</dbReference>
<evidence type="ECO:0000313" key="8">
    <source>
        <dbReference type="Proteomes" id="UP000266622"/>
    </source>
</evidence>
<evidence type="ECO:0000256" key="3">
    <source>
        <dbReference type="ARBA" id="ARBA00022490"/>
    </source>
</evidence>
<keyword evidence="3" id="KW-0963">Cytoplasm</keyword>
<evidence type="ECO:0000256" key="4">
    <source>
        <dbReference type="ARBA" id="ARBA00022722"/>
    </source>
</evidence>
<keyword evidence="4" id="KW-0540">Nuclease</keyword>
<comment type="subcellular location">
    <subcellularLocation>
        <location evidence="2">Cytoplasm</location>
    </subcellularLocation>
</comment>
<evidence type="ECO:0000256" key="1">
    <source>
        <dbReference type="ARBA" id="ARBA00001835"/>
    </source>
</evidence>
<dbReference type="EMBL" id="MWMI01000001">
    <property type="protein sequence ID" value="RIB35705.1"/>
    <property type="molecule type" value="Genomic_DNA"/>
</dbReference>
<dbReference type="GO" id="GO:0016891">
    <property type="term" value="F:RNA endonuclease activity producing 5'-phosphomonoesters, hydrolytic mechanism"/>
    <property type="evidence" value="ECO:0007669"/>
    <property type="project" value="TreeGrafter"/>
</dbReference>
<dbReference type="PANTHER" id="PTHR28511:SF1">
    <property type="entry name" value="ENDONUCLEASE V"/>
    <property type="match status" value="1"/>
</dbReference>
<keyword evidence="5" id="KW-0255">Endonuclease</keyword>
<dbReference type="Proteomes" id="UP000266622">
    <property type="component" value="Unassembled WGS sequence"/>
</dbReference>
<dbReference type="AlphaFoldDB" id="A0A397WNP2"/>
<name>A0A397WNP2_9ARCH</name>
<protein>
    <submittedName>
        <fullName evidence="7">Uncharacterized protein</fullName>
    </submittedName>
</protein>
<dbReference type="GO" id="GO:0006281">
    <property type="term" value="P:DNA repair"/>
    <property type="evidence" value="ECO:0007669"/>
    <property type="project" value="InterPro"/>
</dbReference>
<organism evidence="7 8">
    <name type="scientific">Candidatus Nanoclepta minutus</name>
    <dbReference type="NCBI Taxonomy" id="1940235"/>
    <lineage>
        <taxon>Archaea</taxon>
        <taxon>Nanobdellota</taxon>
        <taxon>Candidatus Nanoclepta</taxon>
    </lineage>
</organism>
<dbReference type="CDD" id="cd06559">
    <property type="entry name" value="Endonuclease_V"/>
    <property type="match status" value="1"/>
</dbReference>
<proteinExistence type="predicted"/>
<dbReference type="GO" id="GO:0043737">
    <property type="term" value="F:deoxyribonuclease V activity"/>
    <property type="evidence" value="ECO:0007669"/>
    <property type="project" value="UniProtKB-EC"/>
</dbReference>
<evidence type="ECO:0000256" key="2">
    <source>
        <dbReference type="ARBA" id="ARBA00004496"/>
    </source>
</evidence>
<gene>
    <name evidence="7" type="ORF">BXU00_01065</name>
</gene>
<dbReference type="GO" id="GO:0003727">
    <property type="term" value="F:single-stranded RNA binding"/>
    <property type="evidence" value="ECO:0007669"/>
    <property type="project" value="TreeGrafter"/>
</dbReference>
<evidence type="ECO:0000313" key="7">
    <source>
        <dbReference type="EMBL" id="RIB35705.1"/>
    </source>
</evidence>
<comment type="catalytic activity">
    <reaction evidence="1">
        <text>Endonucleolytic cleavage at apurinic or apyrimidinic sites to products with a 5'-phosphate.</text>
        <dbReference type="EC" id="3.1.21.7"/>
    </reaction>
</comment>
<evidence type="ECO:0000256" key="5">
    <source>
        <dbReference type="ARBA" id="ARBA00022759"/>
    </source>
</evidence>
<evidence type="ECO:0000256" key="6">
    <source>
        <dbReference type="ARBA" id="ARBA00022801"/>
    </source>
</evidence>
<dbReference type="GO" id="GO:0005737">
    <property type="term" value="C:cytoplasm"/>
    <property type="evidence" value="ECO:0007669"/>
    <property type="project" value="UniProtKB-SubCell"/>
</dbReference>
<dbReference type="InterPro" id="IPR007581">
    <property type="entry name" value="Endonuclease-V"/>
</dbReference>